<evidence type="ECO:0000256" key="3">
    <source>
        <dbReference type="ARBA" id="ARBA00022960"/>
    </source>
</evidence>
<organism evidence="7 8">
    <name type="scientific">Caldanaerobacter subterraneus subsp. tengcongensis (strain DSM 15242 / JCM 11007 / NBRC 100824 / MB4)</name>
    <name type="common">Thermoanaerobacter tengcongensis</name>
    <dbReference type="NCBI Taxonomy" id="273068"/>
    <lineage>
        <taxon>Bacteria</taxon>
        <taxon>Bacillati</taxon>
        <taxon>Bacillota</taxon>
        <taxon>Clostridia</taxon>
        <taxon>Thermoanaerobacterales</taxon>
        <taxon>Thermoanaerobacteraceae</taxon>
        <taxon>Caldanaerobacter</taxon>
    </lineage>
</organism>
<keyword evidence="3" id="KW-0133">Cell shape</keyword>
<evidence type="ECO:0000256" key="4">
    <source>
        <dbReference type="ARBA" id="ARBA00022984"/>
    </source>
</evidence>
<dbReference type="OrthoDB" id="1729959at2"/>
<keyword evidence="2" id="KW-0808">Transferase</keyword>
<evidence type="ECO:0000256" key="5">
    <source>
        <dbReference type="ARBA" id="ARBA00023316"/>
    </source>
</evidence>
<evidence type="ECO:0000313" key="7">
    <source>
        <dbReference type="EMBL" id="AAM23716.1"/>
    </source>
</evidence>
<dbReference type="GO" id="GO:0016740">
    <property type="term" value="F:transferase activity"/>
    <property type="evidence" value="ECO:0007669"/>
    <property type="project" value="UniProtKB-KW"/>
</dbReference>
<gene>
    <name evidence="7" type="ordered locus">TTE0432</name>
</gene>
<dbReference type="AlphaFoldDB" id="Q8RCJ5"/>
<dbReference type="GO" id="GO:0071555">
    <property type="term" value="P:cell wall organization"/>
    <property type="evidence" value="ECO:0007669"/>
    <property type="project" value="UniProtKB-KW"/>
</dbReference>
<feature type="domain" description="L,D-TPase catalytic" evidence="6">
    <location>
        <begin position="21"/>
        <end position="139"/>
    </location>
</feature>
<dbReference type="GO" id="GO:0008360">
    <property type="term" value="P:regulation of cell shape"/>
    <property type="evidence" value="ECO:0007669"/>
    <property type="project" value="UniProtKB-KW"/>
</dbReference>
<comment type="pathway">
    <text evidence="1">Cell wall biogenesis; peptidoglycan biosynthesis.</text>
</comment>
<sequence>MWKITIDLYKDRYKEGVLRLWTYSTISGKYIERYRCPCLGRGTTYPDSPDSWKYINGNTPTGTWDATIDGIGDPEVYGPNPRIALTSISGNAYIAEHTYGRSGFMIHGGRADYEPPLYPTNGCIRVYDNDQAALVNIINADGESHGTVIISENLG</sequence>
<name>Q8RCJ5_CALS4</name>
<dbReference type="GO" id="GO:0009252">
    <property type="term" value="P:peptidoglycan biosynthetic process"/>
    <property type="evidence" value="ECO:0007669"/>
    <property type="project" value="UniProtKB-UniPathway"/>
</dbReference>
<evidence type="ECO:0000259" key="6">
    <source>
        <dbReference type="Pfam" id="PF03734"/>
    </source>
</evidence>
<protein>
    <recommendedName>
        <fullName evidence="6">L,D-TPase catalytic domain-containing protein</fullName>
    </recommendedName>
</protein>
<dbReference type="Proteomes" id="UP000000555">
    <property type="component" value="Chromosome"/>
</dbReference>
<dbReference type="UniPathway" id="UPA00219"/>
<proteinExistence type="predicted"/>
<dbReference type="InterPro" id="IPR038063">
    <property type="entry name" value="Transpep_catalytic_dom"/>
</dbReference>
<dbReference type="KEGG" id="tte:TTE0432"/>
<reference evidence="7 8" key="1">
    <citation type="journal article" date="2002" name="Genome Res.">
        <title>A complete sequence of the T. tengcongensis genome.</title>
        <authorList>
            <person name="Bao Q."/>
            <person name="Tian Y."/>
            <person name="Li W."/>
            <person name="Xu Z."/>
            <person name="Xuan Z."/>
            <person name="Hu S."/>
            <person name="Dong W."/>
            <person name="Yang J."/>
            <person name="Chen Y."/>
            <person name="Xue Y."/>
            <person name="Xu Y."/>
            <person name="Lai X."/>
            <person name="Huang L."/>
            <person name="Dong X."/>
            <person name="Ma Y."/>
            <person name="Ling L."/>
            <person name="Tan H."/>
            <person name="Chen R."/>
            <person name="Wang J."/>
            <person name="Yu J."/>
            <person name="Yang H."/>
        </authorList>
    </citation>
    <scope>NUCLEOTIDE SEQUENCE [LARGE SCALE GENOMIC DNA]</scope>
    <source>
        <strain evidence="8">DSM 15242 / JCM 11007 / NBRC 100824 / MB4</strain>
    </source>
</reference>
<evidence type="ECO:0000313" key="8">
    <source>
        <dbReference type="Proteomes" id="UP000000555"/>
    </source>
</evidence>
<dbReference type="InterPro" id="IPR005490">
    <property type="entry name" value="LD_TPept_cat_dom"/>
</dbReference>
<dbReference type="SUPFAM" id="SSF141523">
    <property type="entry name" value="L,D-transpeptidase catalytic domain-like"/>
    <property type="match status" value="1"/>
</dbReference>
<evidence type="ECO:0000256" key="2">
    <source>
        <dbReference type="ARBA" id="ARBA00022679"/>
    </source>
</evidence>
<keyword evidence="5" id="KW-0961">Cell wall biogenesis/degradation</keyword>
<dbReference type="Pfam" id="PF03734">
    <property type="entry name" value="YkuD"/>
    <property type="match status" value="1"/>
</dbReference>
<dbReference type="CDD" id="cd16913">
    <property type="entry name" value="YkuD_like"/>
    <property type="match status" value="1"/>
</dbReference>
<dbReference type="HOGENOM" id="CLU_141612_0_0_9"/>
<keyword evidence="8" id="KW-1185">Reference proteome</keyword>
<accession>Q8RCJ5</accession>
<keyword evidence="4" id="KW-0573">Peptidoglycan synthesis</keyword>
<dbReference type="eggNOG" id="COG1376">
    <property type="taxonomic scope" value="Bacteria"/>
</dbReference>
<dbReference type="RefSeq" id="WP_011024870.1">
    <property type="nucleotide sequence ID" value="NC_003869.1"/>
</dbReference>
<dbReference type="EMBL" id="AE008691">
    <property type="protein sequence ID" value="AAM23716.1"/>
    <property type="molecule type" value="Genomic_DNA"/>
</dbReference>
<evidence type="ECO:0000256" key="1">
    <source>
        <dbReference type="ARBA" id="ARBA00004752"/>
    </source>
</evidence>